<dbReference type="SUPFAM" id="SSF56436">
    <property type="entry name" value="C-type lectin-like"/>
    <property type="match status" value="2"/>
</dbReference>
<gene>
    <name evidence="4" type="ORF">HF521_015441</name>
</gene>
<dbReference type="AlphaFoldDB" id="A0A8T0A7B3"/>
<dbReference type="Gene3D" id="3.10.100.10">
    <property type="entry name" value="Mannose-Binding Protein A, subunit A"/>
    <property type="match status" value="2"/>
</dbReference>
<dbReference type="EMBL" id="JABFDY010000028">
    <property type="protein sequence ID" value="KAF7687048.1"/>
    <property type="molecule type" value="Genomic_DNA"/>
</dbReference>
<feature type="domain" description="C-type lectin" evidence="3">
    <location>
        <begin position="140"/>
        <end position="255"/>
    </location>
</feature>
<dbReference type="PANTHER" id="PTHR45784:SF3">
    <property type="entry name" value="C-TYPE LECTIN DOMAIN FAMILY 4 MEMBER K-LIKE-RELATED"/>
    <property type="match status" value="1"/>
</dbReference>
<feature type="chain" id="PRO_5035717551" description="C-type lectin domain-containing protein" evidence="2">
    <location>
        <begin position="21"/>
        <end position="258"/>
    </location>
</feature>
<dbReference type="PROSITE" id="PS50041">
    <property type="entry name" value="C_TYPE_LECTIN_2"/>
    <property type="match status" value="2"/>
</dbReference>
<evidence type="ECO:0000313" key="5">
    <source>
        <dbReference type="Proteomes" id="UP000606274"/>
    </source>
</evidence>
<dbReference type="PROSITE" id="PS00615">
    <property type="entry name" value="C_TYPE_LECTIN_1"/>
    <property type="match status" value="1"/>
</dbReference>
<dbReference type="InterPro" id="IPR018378">
    <property type="entry name" value="C-type_lectin_CS"/>
</dbReference>
<dbReference type="InterPro" id="IPR016186">
    <property type="entry name" value="C-type_lectin-like/link_sf"/>
</dbReference>
<proteinExistence type="predicted"/>
<feature type="domain" description="C-type lectin" evidence="3">
    <location>
        <begin position="21"/>
        <end position="141"/>
    </location>
</feature>
<dbReference type="PANTHER" id="PTHR45784">
    <property type="entry name" value="C-TYPE LECTIN DOMAIN FAMILY 20 MEMBER A-RELATED"/>
    <property type="match status" value="1"/>
</dbReference>
<dbReference type="InterPro" id="IPR001304">
    <property type="entry name" value="C-type_lectin-like"/>
</dbReference>
<comment type="caution">
    <text evidence="4">The sequence shown here is derived from an EMBL/GenBank/DDBJ whole genome shotgun (WGS) entry which is preliminary data.</text>
</comment>
<organism evidence="4 5">
    <name type="scientific">Silurus meridionalis</name>
    <name type="common">Southern catfish</name>
    <name type="synonym">Silurus soldatovi meridionalis</name>
    <dbReference type="NCBI Taxonomy" id="175797"/>
    <lineage>
        <taxon>Eukaryota</taxon>
        <taxon>Metazoa</taxon>
        <taxon>Chordata</taxon>
        <taxon>Craniata</taxon>
        <taxon>Vertebrata</taxon>
        <taxon>Euteleostomi</taxon>
        <taxon>Actinopterygii</taxon>
        <taxon>Neopterygii</taxon>
        <taxon>Teleostei</taxon>
        <taxon>Ostariophysi</taxon>
        <taxon>Siluriformes</taxon>
        <taxon>Siluridae</taxon>
        <taxon>Silurus</taxon>
    </lineage>
</organism>
<dbReference type="Pfam" id="PF00059">
    <property type="entry name" value="Lectin_C"/>
    <property type="match status" value="2"/>
</dbReference>
<dbReference type="SMART" id="SM00034">
    <property type="entry name" value="CLECT"/>
    <property type="match status" value="2"/>
</dbReference>
<keyword evidence="1" id="KW-1015">Disulfide bond</keyword>
<evidence type="ECO:0000259" key="3">
    <source>
        <dbReference type="PROSITE" id="PS50041"/>
    </source>
</evidence>
<accession>A0A8T0A7B3</accession>
<evidence type="ECO:0000256" key="1">
    <source>
        <dbReference type="ARBA" id="ARBA00023157"/>
    </source>
</evidence>
<evidence type="ECO:0000313" key="4">
    <source>
        <dbReference type="EMBL" id="KAF7687048.1"/>
    </source>
</evidence>
<feature type="signal peptide" evidence="2">
    <location>
        <begin position="1"/>
        <end position="20"/>
    </location>
</feature>
<dbReference type="Proteomes" id="UP000606274">
    <property type="component" value="Unassembled WGS sequence"/>
</dbReference>
<keyword evidence="5" id="KW-1185">Reference proteome</keyword>
<keyword evidence="2" id="KW-0732">Signal</keyword>
<sequence>MKLNVVLLLCLSGVVPITFSVQQTTHLFVINQAVSWPDAQKYCRTKYTDLARVKDPSVLVELNKMAASRGLTLWPLWIGLYNDFYNWRWSFNNISQTSTNLTLWNTGEPDNYVGHESCGGVYVAGNWADWDCALQKPFICYNAGNSGAARFIGVTNPRLNWSQAQTYCRTYYTDLASALTQADNDLLAQIVSVQGYSWFGLYRETWKWLNGTVASNLQWNPGKPNNAKPQENCGVLINGLFSDERCTSVHYFFCEFSE</sequence>
<name>A0A8T0A7B3_SILME</name>
<protein>
    <recommendedName>
        <fullName evidence="3">C-type lectin domain-containing protein</fullName>
    </recommendedName>
</protein>
<evidence type="ECO:0000256" key="2">
    <source>
        <dbReference type="SAM" id="SignalP"/>
    </source>
</evidence>
<dbReference type="InterPro" id="IPR016187">
    <property type="entry name" value="CTDL_fold"/>
</dbReference>
<reference evidence="4" key="1">
    <citation type="submission" date="2020-08" db="EMBL/GenBank/DDBJ databases">
        <title>Chromosome-level assembly of Southern catfish (Silurus meridionalis) provides insights into visual adaptation to the nocturnal and benthic lifestyles.</title>
        <authorList>
            <person name="Zhang Y."/>
            <person name="Wang D."/>
            <person name="Peng Z."/>
        </authorList>
    </citation>
    <scope>NUCLEOTIDE SEQUENCE</scope>
    <source>
        <strain evidence="4">SWU-2019-XX</strain>
        <tissue evidence="4">Muscle</tissue>
    </source>
</reference>